<dbReference type="SUPFAM" id="SSF109604">
    <property type="entry name" value="HD-domain/PDEase-like"/>
    <property type="match status" value="1"/>
</dbReference>
<dbReference type="InterPro" id="IPR003607">
    <property type="entry name" value="HD/PDEase_dom"/>
</dbReference>
<sequence length="382" mass="44559">MNLDVMYEQSIGGKILFLLACIMTLGLFMSIIASIIHPSSYSELAFLGFTFSGMLHWGFYFIHHKALPQIKHAEHLSAGISFVLFVFTALYNPLNYDGMWIFLLYYPIFLGLLSHKRVFRNWLIIYLITYHTYIIFDHITALGHFDVFVMIIRSLFALGSSAIGFVILSQAFAVDKQYKAAALQRNIDYVIKVLYTFIPVVERKTQSTHKEIEETSYLMKKIAAHFPEEKIEDWEIELLSLMHYVSRIKWPDYMFEKKGKLSQYEFQVIQEHCYMGKELLGDFAEFKRVSEVFYSHHERIDGKGYPHQLEGNQIQLLSQILGVVESYIAMTKHRPYRSHLTEEDMYHELVKLKETAVKAEVVNALLDEVGLEEYNSKRILVV</sequence>
<dbReference type="PROSITE" id="PS51832">
    <property type="entry name" value="HD_GYP"/>
    <property type="match status" value="1"/>
</dbReference>
<dbReference type="EMBL" id="JAFELM010000039">
    <property type="protein sequence ID" value="MBM6619140.1"/>
    <property type="molecule type" value="Genomic_DNA"/>
</dbReference>
<name>A0ABS2DM49_9BACI</name>
<dbReference type="Proteomes" id="UP001518925">
    <property type="component" value="Unassembled WGS sequence"/>
</dbReference>
<dbReference type="CDD" id="cd00077">
    <property type="entry name" value="HDc"/>
    <property type="match status" value="1"/>
</dbReference>
<gene>
    <name evidence="3" type="ORF">JR050_15840</name>
</gene>
<comment type="caution">
    <text evidence="3">The sequence shown here is derived from an EMBL/GenBank/DDBJ whole genome shotgun (WGS) entry which is preliminary data.</text>
</comment>
<keyword evidence="4" id="KW-1185">Reference proteome</keyword>
<dbReference type="Pfam" id="PF13487">
    <property type="entry name" value="HD_5"/>
    <property type="match status" value="1"/>
</dbReference>
<feature type="transmembrane region" description="Helical" evidence="1">
    <location>
        <begin position="122"/>
        <end position="141"/>
    </location>
</feature>
<evidence type="ECO:0000313" key="4">
    <source>
        <dbReference type="Proteomes" id="UP001518925"/>
    </source>
</evidence>
<reference evidence="3 4" key="1">
    <citation type="submission" date="2021-02" db="EMBL/GenBank/DDBJ databases">
        <title>Bacillus sp. RD4P76, an endophyte from a halophyte.</title>
        <authorList>
            <person name="Sun J.-Q."/>
        </authorList>
    </citation>
    <scope>NUCLEOTIDE SEQUENCE [LARGE SCALE GENOMIC DNA]</scope>
    <source>
        <strain evidence="3 4">RD4P76</strain>
    </source>
</reference>
<feature type="transmembrane region" description="Helical" evidence="1">
    <location>
        <begin position="98"/>
        <end position="115"/>
    </location>
</feature>
<feature type="domain" description="HD-GYP" evidence="2">
    <location>
        <begin position="183"/>
        <end position="381"/>
    </location>
</feature>
<dbReference type="PANTHER" id="PTHR43155">
    <property type="entry name" value="CYCLIC DI-GMP PHOSPHODIESTERASE PA4108-RELATED"/>
    <property type="match status" value="1"/>
</dbReference>
<protein>
    <recommendedName>
        <fullName evidence="2">HD-GYP domain-containing protein</fullName>
    </recommendedName>
</protein>
<keyword evidence="1" id="KW-0472">Membrane</keyword>
<feature type="transmembrane region" description="Helical" evidence="1">
    <location>
        <begin position="44"/>
        <end position="63"/>
    </location>
</feature>
<dbReference type="Gene3D" id="1.10.3210.10">
    <property type="entry name" value="Hypothetical protein af1432"/>
    <property type="match status" value="1"/>
</dbReference>
<dbReference type="RefSeq" id="WP_204204495.1">
    <property type="nucleotide sequence ID" value="NZ_JAFELM010000039.1"/>
</dbReference>
<keyword evidence="1" id="KW-1133">Transmembrane helix</keyword>
<dbReference type="InterPro" id="IPR037522">
    <property type="entry name" value="HD_GYP_dom"/>
</dbReference>
<accession>A0ABS2DM49</accession>
<proteinExistence type="predicted"/>
<evidence type="ECO:0000313" key="3">
    <source>
        <dbReference type="EMBL" id="MBM6619140.1"/>
    </source>
</evidence>
<keyword evidence="1" id="KW-0812">Transmembrane</keyword>
<evidence type="ECO:0000259" key="2">
    <source>
        <dbReference type="PROSITE" id="PS51832"/>
    </source>
</evidence>
<feature type="transmembrane region" description="Helical" evidence="1">
    <location>
        <begin position="75"/>
        <end position="92"/>
    </location>
</feature>
<dbReference type="PANTHER" id="PTHR43155:SF2">
    <property type="entry name" value="CYCLIC DI-GMP PHOSPHODIESTERASE PA4108"/>
    <property type="match status" value="1"/>
</dbReference>
<evidence type="ECO:0000256" key="1">
    <source>
        <dbReference type="SAM" id="Phobius"/>
    </source>
</evidence>
<feature type="transmembrane region" description="Helical" evidence="1">
    <location>
        <begin position="147"/>
        <end position="168"/>
    </location>
</feature>
<organism evidence="3 4">
    <name type="scientific">Bacillus suaedaesalsae</name>
    <dbReference type="NCBI Taxonomy" id="2810349"/>
    <lineage>
        <taxon>Bacteria</taxon>
        <taxon>Bacillati</taxon>
        <taxon>Bacillota</taxon>
        <taxon>Bacilli</taxon>
        <taxon>Bacillales</taxon>
        <taxon>Bacillaceae</taxon>
        <taxon>Bacillus</taxon>
    </lineage>
</organism>
<feature type="transmembrane region" description="Helical" evidence="1">
    <location>
        <begin position="15"/>
        <end position="38"/>
    </location>
</feature>